<dbReference type="RefSeq" id="WP_207270635.1">
    <property type="nucleotide sequence ID" value="NZ_CP071463.1"/>
</dbReference>
<gene>
    <name evidence="2" type="ORF">J0X27_00930</name>
</gene>
<keyword evidence="1" id="KW-0472">Membrane</keyword>
<keyword evidence="1" id="KW-0812">Transmembrane</keyword>
<feature type="transmembrane region" description="Helical" evidence="1">
    <location>
        <begin position="103"/>
        <end position="124"/>
    </location>
</feature>
<dbReference type="InterPro" id="IPR045713">
    <property type="entry name" value="DUF6069"/>
</dbReference>
<accession>A0A8A2UC33</accession>
<dbReference type="AlphaFoldDB" id="A0A8A2UC33"/>
<dbReference type="GeneID" id="63182264"/>
<feature type="transmembrane region" description="Helical" evidence="1">
    <location>
        <begin position="12"/>
        <end position="34"/>
    </location>
</feature>
<proteinExistence type="predicted"/>
<organism evidence="2 3">
    <name type="scientific">Natrinema longum</name>
    <dbReference type="NCBI Taxonomy" id="370324"/>
    <lineage>
        <taxon>Archaea</taxon>
        <taxon>Methanobacteriati</taxon>
        <taxon>Methanobacteriota</taxon>
        <taxon>Stenosarchaea group</taxon>
        <taxon>Halobacteria</taxon>
        <taxon>Halobacteriales</taxon>
        <taxon>Natrialbaceae</taxon>
        <taxon>Natrinema</taxon>
    </lineage>
</organism>
<protein>
    <submittedName>
        <fullName evidence="2">Uncharacterized protein</fullName>
    </submittedName>
</protein>
<evidence type="ECO:0000313" key="2">
    <source>
        <dbReference type="EMBL" id="QSW85448.1"/>
    </source>
</evidence>
<sequence length="127" mass="12622">MSTRSSIARRGVLAIGAAVVANLFVLGGALVVLGSGGFDPFTVGPVAISSGVGAAGATAVYAVLARLRERPDRVFVALAAAVLLLPFVTLTEATALEGATTSRLAVLALMHVVVAVVSVVALVGDPQ</sequence>
<reference evidence="2 3" key="1">
    <citation type="journal article" date="2006" name="Int. J. Syst. Evol. Microbiol.">
        <title>Haloterrigena longa sp. nov. and Haloterrigena limicola sp. nov., extremely halophilic archaea isolated from a salt lake.</title>
        <authorList>
            <person name="Cui H.L."/>
            <person name="Tohty D."/>
            <person name="Zhou P.J."/>
            <person name="Liu S.J."/>
        </authorList>
    </citation>
    <scope>NUCLEOTIDE SEQUENCE [LARGE SCALE GENOMIC DNA]</scope>
    <source>
        <strain evidence="2 3">ABH32</strain>
    </source>
</reference>
<evidence type="ECO:0000256" key="1">
    <source>
        <dbReference type="SAM" id="Phobius"/>
    </source>
</evidence>
<feature type="transmembrane region" description="Helical" evidence="1">
    <location>
        <begin position="46"/>
        <end position="67"/>
    </location>
</feature>
<keyword evidence="3" id="KW-1185">Reference proteome</keyword>
<dbReference type="KEGG" id="hlo:J0X27_00930"/>
<evidence type="ECO:0000313" key="3">
    <source>
        <dbReference type="Proteomes" id="UP000663191"/>
    </source>
</evidence>
<dbReference type="Pfam" id="PF19545">
    <property type="entry name" value="DUF6069"/>
    <property type="match status" value="1"/>
</dbReference>
<dbReference type="EMBL" id="CP071463">
    <property type="protein sequence ID" value="QSW85448.1"/>
    <property type="molecule type" value="Genomic_DNA"/>
</dbReference>
<feature type="transmembrane region" description="Helical" evidence="1">
    <location>
        <begin position="74"/>
        <end position="91"/>
    </location>
</feature>
<keyword evidence="1" id="KW-1133">Transmembrane helix</keyword>
<name>A0A8A2UC33_9EURY</name>
<dbReference type="Proteomes" id="UP000663191">
    <property type="component" value="Chromosome"/>
</dbReference>